<evidence type="ECO:0000313" key="2">
    <source>
        <dbReference type="EMBL" id="MDT0338983.1"/>
    </source>
</evidence>
<gene>
    <name evidence="2" type="ORF">RJN63_19265</name>
</gene>
<proteinExistence type="predicted"/>
<accession>A0AAE4GAQ4</accession>
<dbReference type="RefSeq" id="WP_310839197.1">
    <property type="nucleotide sequence ID" value="NZ_JAVLSM010000035.1"/>
</dbReference>
<dbReference type="EMBL" id="JAVRAA010000011">
    <property type="protein sequence ID" value="MDT0338983.1"/>
    <property type="molecule type" value="Genomic_DNA"/>
</dbReference>
<evidence type="ECO:0000256" key="1">
    <source>
        <dbReference type="SAM" id="SignalP"/>
    </source>
</evidence>
<feature type="chain" id="PRO_5041948591" evidence="1">
    <location>
        <begin position="23"/>
        <end position="53"/>
    </location>
</feature>
<protein>
    <submittedName>
        <fullName evidence="2">Uncharacterized protein</fullName>
    </submittedName>
</protein>
<keyword evidence="1" id="KW-0732">Signal</keyword>
<organism evidence="2">
    <name type="scientific">Herbaspirillum huttiense subsp. nephrolepidis</name>
    <dbReference type="NCBI Taxonomy" id="3075126"/>
    <lineage>
        <taxon>Bacteria</taxon>
        <taxon>Pseudomonadati</taxon>
        <taxon>Pseudomonadota</taxon>
        <taxon>Betaproteobacteria</taxon>
        <taxon>Burkholderiales</taxon>
        <taxon>Oxalobacteraceae</taxon>
        <taxon>Herbaspirillum</taxon>
    </lineage>
</organism>
<feature type="signal peptide" evidence="1">
    <location>
        <begin position="1"/>
        <end position="22"/>
    </location>
</feature>
<sequence>MRNVKAIIAALLLVGFASSVVAAPRLSSGTRINTAKDDPACYYDQDLHMKICF</sequence>
<dbReference type="AlphaFoldDB" id="A0AAE4GAQ4"/>
<reference evidence="2" key="1">
    <citation type="submission" date="2023-02" db="EMBL/GenBank/DDBJ databases">
        <title>Description of Herbaspirillum huttiense subsp. nephrolepsisexaltata and Herbaspirillum huttiense subsp. lycopersicon.</title>
        <authorList>
            <person name="Poudel M."/>
            <person name="Sharma A."/>
            <person name="Goss E."/>
            <person name="Tapia J.H."/>
            <person name="Harmon C.M."/>
            <person name="Jones J.B."/>
        </authorList>
    </citation>
    <scope>NUCLEOTIDE SEQUENCE</scope>
    <source>
        <strain evidence="2">NC40101</strain>
    </source>
</reference>
<comment type="caution">
    <text evidence="2">The sequence shown here is derived from an EMBL/GenBank/DDBJ whole genome shotgun (WGS) entry which is preliminary data.</text>
</comment>
<name>A0AAE4GAQ4_9BURK</name>